<evidence type="ECO:0000259" key="1">
    <source>
        <dbReference type="Pfam" id="PF22483"/>
    </source>
</evidence>
<dbReference type="PANTHER" id="PTHR35004">
    <property type="entry name" value="TRANSPOSASE RV3428C-RELATED"/>
    <property type="match status" value="1"/>
</dbReference>
<dbReference type="RefSeq" id="WP_086249561.1">
    <property type="nucleotide sequence ID" value="NZ_CP136183.1"/>
</dbReference>
<proteinExistence type="predicted"/>
<dbReference type="Proteomes" id="UP000194699">
    <property type="component" value="Unassembled WGS sequence"/>
</dbReference>
<sequence length="274" mass="32106">MAVLPARPRKPQDKGKGENGVKIAQKNILMRMRKEKFSSIEELNERLEYETDKYNRKKTQTFPNGRMADFIDKEKIKLRPLPQVPFEILRHYATVKVPLDYHITYLGNSYSIPHKYIKKNVDIRVVDNQIYIYHEKDLIAQHMIFSGTGKISTLDVHKTDNHRLKDHLSKESILSWAEAIGANTLNYCNFIIKKDANLYNNLNYLYDLRDWAEQKGFTERLELALEVAHTLGLQNIARLKHLIENQSYIKSEDKPFKSHKNLRGPDYYKGIAKC</sequence>
<dbReference type="EMBL" id="NGEL01000015">
    <property type="protein sequence ID" value="OTM93680.1"/>
    <property type="molecule type" value="Genomic_DNA"/>
</dbReference>
<evidence type="ECO:0000313" key="2">
    <source>
        <dbReference type="EMBL" id="OTM93680.1"/>
    </source>
</evidence>
<reference evidence="2 3" key="1">
    <citation type="submission" date="2017-05" db="EMBL/GenBank/DDBJ databases">
        <authorList>
            <person name="Song R."/>
            <person name="Chenine A.L."/>
            <person name="Ruprecht R.M."/>
        </authorList>
    </citation>
    <scope>NUCLEOTIDE SEQUENCE [LARGE SCALE GENOMIC DNA]</scope>
    <source>
        <strain evidence="2 3">PR350</strain>
    </source>
</reference>
<feature type="domain" description="Transposase for insertion sequence element IS21-like C-terminal" evidence="1">
    <location>
        <begin position="81"/>
        <end position="151"/>
    </location>
</feature>
<name>A0A241ZJE0_ACIBA</name>
<evidence type="ECO:0000313" key="3">
    <source>
        <dbReference type="Proteomes" id="UP000194699"/>
    </source>
</evidence>
<accession>A0A241ZJE0</accession>
<dbReference type="AlphaFoldDB" id="A0A241ZJE0"/>
<dbReference type="PANTHER" id="PTHR35004:SF8">
    <property type="entry name" value="TRANSPOSASE RV3428C-RELATED"/>
    <property type="match status" value="1"/>
</dbReference>
<dbReference type="Pfam" id="PF22483">
    <property type="entry name" value="Mu-transpos_C_2"/>
    <property type="match status" value="1"/>
</dbReference>
<dbReference type="InterPro" id="IPR054353">
    <property type="entry name" value="IstA-like_C"/>
</dbReference>
<comment type="caution">
    <text evidence="2">The sequence shown here is derived from an EMBL/GenBank/DDBJ whole genome shotgun (WGS) entry which is preliminary data.</text>
</comment>
<gene>
    <name evidence="2" type="ORF">B9X95_01480</name>
</gene>
<organism evidence="2 3">
    <name type="scientific">Acinetobacter baumannii</name>
    <dbReference type="NCBI Taxonomy" id="470"/>
    <lineage>
        <taxon>Bacteria</taxon>
        <taxon>Pseudomonadati</taxon>
        <taxon>Pseudomonadota</taxon>
        <taxon>Gammaproteobacteria</taxon>
        <taxon>Moraxellales</taxon>
        <taxon>Moraxellaceae</taxon>
        <taxon>Acinetobacter</taxon>
        <taxon>Acinetobacter calcoaceticus/baumannii complex</taxon>
    </lineage>
</organism>
<protein>
    <recommendedName>
        <fullName evidence="1">Transposase for insertion sequence element IS21-like C-terminal domain-containing protein</fullName>
    </recommendedName>
</protein>